<comment type="caution">
    <text evidence="1">The sequence shown here is derived from an EMBL/GenBank/DDBJ whole genome shotgun (WGS) entry which is preliminary data.</text>
</comment>
<dbReference type="EMBL" id="JABKAU010000001">
    <property type="protein sequence ID" value="NVO29668.1"/>
    <property type="molecule type" value="Genomic_DNA"/>
</dbReference>
<organism evidence="1 2">
    <name type="scientific">Hymenobacter lapidiphilus</name>
    <dbReference type="NCBI Taxonomy" id="2608003"/>
    <lineage>
        <taxon>Bacteria</taxon>
        <taxon>Pseudomonadati</taxon>
        <taxon>Bacteroidota</taxon>
        <taxon>Cytophagia</taxon>
        <taxon>Cytophagales</taxon>
        <taxon>Hymenobacteraceae</taxon>
        <taxon>Hymenobacter</taxon>
    </lineage>
</organism>
<reference evidence="1 2" key="1">
    <citation type="submission" date="2020-05" db="EMBL/GenBank/DDBJ databases">
        <title>Hymenobacter terrestris sp. nov. and Hymenobacter lapidiphilus sp. nov., isolated from regoliths in Antarctica.</title>
        <authorList>
            <person name="Sedlacek I."/>
            <person name="Pantucek R."/>
            <person name="Zeman M."/>
            <person name="Holochova P."/>
            <person name="Kralova S."/>
            <person name="Stankova E."/>
            <person name="Sedo O."/>
            <person name="Micenkova L."/>
            <person name="Svec P."/>
            <person name="Gupta V."/>
            <person name="Sood U."/>
            <person name="Korpole U.S."/>
            <person name="Lal R."/>
        </authorList>
    </citation>
    <scope>NUCLEOTIDE SEQUENCE [LARGE SCALE GENOMIC DNA]</scope>
    <source>
        <strain evidence="1 2">P5342</strain>
    </source>
</reference>
<accession>A0A7Y7U3S8</accession>
<dbReference type="RefSeq" id="WP_176906388.1">
    <property type="nucleotide sequence ID" value="NZ_JABKAU010000001.1"/>
</dbReference>
<keyword evidence="2" id="KW-1185">Reference proteome</keyword>
<dbReference type="Proteomes" id="UP000565521">
    <property type="component" value="Unassembled WGS sequence"/>
</dbReference>
<dbReference type="AlphaFoldDB" id="A0A7Y7U3S8"/>
<evidence type="ECO:0000313" key="2">
    <source>
        <dbReference type="Proteomes" id="UP000565521"/>
    </source>
</evidence>
<gene>
    <name evidence="1" type="ORF">HW554_00500</name>
</gene>
<proteinExistence type="predicted"/>
<name>A0A7Y7U3S8_9BACT</name>
<sequence length="340" mass="38751">MTDLERYRTTLETSKALGLSGQEAMSALPYIVPRYLHYYWDTHWMNSSQSWAAHRLDSLQSWNEFAVVWEAARIQGDELQKLHKRSVVETVAIADRLVAAGLPHVYDYVMFVLNQKLRQENPLPLLVSLIGQLHMAEGRAFGMLVDAIAYLLLNRLVLHAGNQQYRLTDIELYYRRAPYHDDPYVHGGPEQEETGSWFYNLAGGLDFTCGDRKSGAVGGILLRGLRRLDREGYVSGVQLVLRELVSALRGPLLDGPGWSLRAAEREVDVPVWHTTRQGLVEKQEPLAMDFHQRRYRFLADSDYVRTLGGKEKLVWELLETNQVGGDEVVGLLGYKPKWLA</sequence>
<evidence type="ECO:0000313" key="1">
    <source>
        <dbReference type="EMBL" id="NVO29668.1"/>
    </source>
</evidence>
<protein>
    <submittedName>
        <fullName evidence="1">Uncharacterized protein</fullName>
    </submittedName>
</protein>